<accession>A0A9P7E881</accession>
<dbReference type="RefSeq" id="XP_041191413.1">
    <property type="nucleotide sequence ID" value="XM_041338455.1"/>
</dbReference>
<evidence type="ECO:0000313" key="1">
    <source>
        <dbReference type="EMBL" id="KAG1813652.1"/>
    </source>
</evidence>
<dbReference type="AlphaFoldDB" id="A0A9P7E881"/>
<dbReference type="EMBL" id="JABBWG010000023">
    <property type="protein sequence ID" value="KAG1813652.1"/>
    <property type="molecule type" value="Genomic_DNA"/>
</dbReference>
<dbReference type="PANTHER" id="PTHR46579:SF1">
    <property type="entry name" value="F5_8 TYPE C DOMAIN-CONTAINING PROTEIN"/>
    <property type="match status" value="1"/>
</dbReference>
<sequence>MRDDWKLLEHAHRSKLSTTKAACKSILDEHGVRYSILNELPGWLPMRHSPIDFMHNFYALVKRFLFDIVMAGHLLNSMGWDLFQNSINSVIWPSGIGRLPKNLADDHGLPKADQWRRLSSIYPFILWLCWRDHHDEIKASAPPVPASAKPQPTFKCQAYLQLYCQGLELLGVHQTINSHLAMHYSLVFRQYGPAYATWLFGFEHFNGVLEDMNLNGHGGGEMEYSLAHDWVEKHRLYELAISLPEGASDKEHKLVQQAIDQKGLDRGTLHTQIAQFTSVNLNILLTLRTASSILPPWLTSKTKFTSLRGLQHPQVYQLLVGFSQHKFPDLNVVDDMTVELGTTVLFTSQSATATQTNADQFAGVLMHDTCVPCKIIYHFEIHLPDQVFYCSAVQKMVSDNKIPVMLWDHFATDLGVNIIYENIFGPLEIITSSQLSCAVAIIPITTNVLAEEKSFDSDEDGDIAS</sequence>
<dbReference type="PANTHER" id="PTHR46579">
    <property type="entry name" value="F5/8 TYPE C DOMAIN-CONTAINING PROTEIN-RELATED"/>
    <property type="match status" value="1"/>
</dbReference>
<dbReference type="OrthoDB" id="3248986at2759"/>
<keyword evidence="2" id="KW-1185">Reference proteome</keyword>
<dbReference type="Proteomes" id="UP000807769">
    <property type="component" value="Unassembled WGS sequence"/>
</dbReference>
<name>A0A9P7E881_9AGAM</name>
<organism evidence="1 2">
    <name type="scientific">Suillus subaureus</name>
    <dbReference type="NCBI Taxonomy" id="48587"/>
    <lineage>
        <taxon>Eukaryota</taxon>
        <taxon>Fungi</taxon>
        <taxon>Dikarya</taxon>
        <taxon>Basidiomycota</taxon>
        <taxon>Agaricomycotina</taxon>
        <taxon>Agaricomycetes</taxon>
        <taxon>Agaricomycetidae</taxon>
        <taxon>Boletales</taxon>
        <taxon>Suillineae</taxon>
        <taxon>Suillaceae</taxon>
        <taxon>Suillus</taxon>
    </lineage>
</organism>
<evidence type="ECO:0000313" key="2">
    <source>
        <dbReference type="Proteomes" id="UP000807769"/>
    </source>
</evidence>
<dbReference type="GeneID" id="64632471"/>
<comment type="caution">
    <text evidence="1">The sequence shown here is derived from an EMBL/GenBank/DDBJ whole genome shotgun (WGS) entry which is preliminary data.</text>
</comment>
<protein>
    <submittedName>
        <fullName evidence="1">Uncharacterized protein</fullName>
    </submittedName>
</protein>
<proteinExistence type="predicted"/>
<reference evidence="1" key="1">
    <citation type="journal article" date="2020" name="New Phytol.">
        <title>Comparative genomics reveals dynamic genome evolution in host specialist ectomycorrhizal fungi.</title>
        <authorList>
            <person name="Lofgren L.A."/>
            <person name="Nguyen N.H."/>
            <person name="Vilgalys R."/>
            <person name="Ruytinx J."/>
            <person name="Liao H.L."/>
            <person name="Branco S."/>
            <person name="Kuo A."/>
            <person name="LaButti K."/>
            <person name="Lipzen A."/>
            <person name="Andreopoulos W."/>
            <person name="Pangilinan J."/>
            <person name="Riley R."/>
            <person name="Hundley H."/>
            <person name="Na H."/>
            <person name="Barry K."/>
            <person name="Grigoriev I.V."/>
            <person name="Stajich J.E."/>
            <person name="Kennedy P.G."/>
        </authorList>
    </citation>
    <scope>NUCLEOTIDE SEQUENCE</scope>
    <source>
        <strain evidence="1">MN1</strain>
    </source>
</reference>
<gene>
    <name evidence="1" type="ORF">BJ212DRAFT_1447836</name>
</gene>